<dbReference type="EMBL" id="CAJOBA010039125">
    <property type="protein sequence ID" value="CAF4072440.1"/>
    <property type="molecule type" value="Genomic_DNA"/>
</dbReference>
<dbReference type="Proteomes" id="UP000681722">
    <property type="component" value="Unassembled WGS sequence"/>
</dbReference>
<evidence type="ECO:0000313" key="1">
    <source>
        <dbReference type="EMBL" id="CAF1080267.1"/>
    </source>
</evidence>
<dbReference type="InterPro" id="IPR004927">
    <property type="entry name" value="MerB"/>
</dbReference>
<protein>
    <recommendedName>
        <fullName evidence="6">Alkylmercury lyase</fullName>
    </recommendedName>
</protein>
<dbReference type="EMBL" id="CAJOBC010004955">
    <property type="protein sequence ID" value="CAF3846294.1"/>
    <property type="molecule type" value="Genomic_DNA"/>
</dbReference>
<dbReference type="Proteomes" id="UP000663829">
    <property type="component" value="Unassembled WGS sequence"/>
</dbReference>
<accession>A0A814MK27</accession>
<dbReference type="EMBL" id="CAJNOQ010004954">
    <property type="protein sequence ID" value="CAF1080267.1"/>
    <property type="molecule type" value="Genomic_DNA"/>
</dbReference>
<dbReference type="GO" id="GO:0018836">
    <property type="term" value="F:alkylmercury lyase activity"/>
    <property type="evidence" value="ECO:0007669"/>
    <property type="project" value="InterPro"/>
</dbReference>
<dbReference type="EMBL" id="CAJNOK010017566">
    <property type="protein sequence ID" value="CAF1266351.1"/>
    <property type="molecule type" value="Genomic_DNA"/>
</dbReference>
<organism evidence="1 5">
    <name type="scientific">Didymodactylos carnosus</name>
    <dbReference type="NCBI Taxonomy" id="1234261"/>
    <lineage>
        <taxon>Eukaryota</taxon>
        <taxon>Metazoa</taxon>
        <taxon>Spiralia</taxon>
        <taxon>Gnathifera</taxon>
        <taxon>Rotifera</taxon>
        <taxon>Eurotatoria</taxon>
        <taxon>Bdelloidea</taxon>
        <taxon>Philodinida</taxon>
        <taxon>Philodinidae</taxon>
        <taxon>Didymodactylos</taxon>
    </lineage>
</organism>
<evidence type="ECO:0000313" key="3">
    <source>
        <dbReference type="EMBL" id="CAF3846294.1"/>
    </source>
</evidence>
<evidence type="ECO:0000313" key="5">
    <source>
        <dbReference type="Proteomes" id="UP000663829"/>
    </source>
</evidence>
<dbReference type="Proteomes" id="UP000677228">
    <property type="component" value="Unassembled WGS sequence"/>
</dbReference>
<sequence length="225" mass="26174">MSTRISDEYQNQLRYLINRYIFDTCYAPQCEELATLSNTSVEEVELGLKALADNHALVLHPNSVSIWVAHPFALFPTLFWVKTKDKQWWGNCAWCSFGIAQLTNEDTDIFTKLDGHIESLTIHVRDNKIVETDYVVHMPLPVNKLWDNVIYTCANILIFKTENDIDQWCKHHNKPKGVALSVEQLWSLSKLWYGNYLDPNFKRKSKQLAESIFTQVGLIGDFWKF</sequence>
<dbReference type="Pfam" id="PF03243">
    <property type="entry name" value="MerB"/>
    <property type="match status" value="1"/>
</dbReference>
<keyword evidence="5" id="KW-1185">Reference proteome</keyword>
<gene>
    <name evidence="1" type="ORF">GPM918_LOCUS17732</name>
    <name evidence="2" type="ORF">OVA965_LOCUS26973</name>
    <name evidence="3" type="ORF">SRO942_LOCUS17731</name>
    <name evidence="4" type="ORF">TMI583_LOCUS27716</name>
</gene>
<evidence type="ECO:0000313" key="2">
    <source>
        <dbReference type="EMBL" id="CAF1266351.1"/>
    </source>
</evidence>
<evidence type="ECO:0008006" key="6">
    <source>
        <dbReference type="Google" id="ProtNLM"/>
    </source>
</evidence>
<comment type="caution">
    <text evidence="1">The sequence shown here is derived from an EMBL/GenBank/DDBJ whole genome shotgun (WGS) entry which is preliminary data.</text>
</comment>
<reference evidence="1" key="1">
    <citation type="submission" date="2021-02" db="EMBL/GenBank/DDBJ databases">
        <authorList>
            <person name="Nowell W R."/>
        </authorList>
    </citation>
    <scope>NUCLEOTIDE SEQUENCE</scope>
</reference>
<evidence type="ECO:0000313" key="4">
    <source>
        <dbReference type="EMBL" id="CAF4072440.1"/>
    </source>
</evidence>
<dbReference type="Gene3D" id="3.30.450.410">
    <property type="match status" value="1"/>
</dbReference>
<name>A0A814MK27_9BILA</name>
<dbReference type="Proteomes" id="UP000682733">
    <property type="component" value="Unassembled WGS sequence"/>
</dbReference>
<dbReference type="SUPFAM" id="SSF160387">
    <property type="entry name" value="NosL/MerB-like"/>
    <property type="match status" value="1"/>
</dbReference>
<dbReference type="AlphaFoldDB" id="A0A814MK27"/>
<dbReference type="OrthoDB" id="4379184at2759"/>
<proteinExistence type="predicted"/>
<dbReference type="InterPro" id="IPR053717">
    <property type="entry name" value="MerB_lyase_sf"/>
</dbReference>